<gene>
    <name evidence="2" type="ORF">IM811_015644</name>
</gene>
<dbReference type="PANTHER" id="PTHR42070">
    <property type="entry name" value="FILAMENT ASSOCIATED PROTEIN, PUTATIVE (AFU_ORTHOLOGUE AFUA_8G06630)-RELATED"/>
    <property type="match status" value="1"/>
</dbReference>
<organism evidence="2 3">
    <name type="scientific">Bionectria ochroleuca</name>
    <name type="common">Gliocladium roseum</name>
    <dbReference type="NCBI Taxonomy" id="29856"/>
    <lineage>
        <taxon>Eukaryota</taxon>
        <taxon>Fungi</taxon>
        <taxon>Dikarya</taxon>
        <taxon>Ascomycota</taxon>
        <taxon>Pezizomycotina</taxon>
        <taxon>Sordariomycetes</taxon>
        <taxon>Hypocreomycetidae</taxon>
        <taxon>Hypocreales</taxon>
        <taxon>Bionectriaceae</taxon>
        <taxon>Clonostachys</taxon>
    </lineage>
</organism>
<dbReference type="AlphaFoldDB" id="A0A8H7N5W8"/>
<protein>
    <recommendedName>
        <fullName evidence="4">BZIP domain-containing protein</fullName>
    </recommendedName>
</protein>
<dbReference type="Gene3D" id="1.20.5.170">
    <property type="match status" value="1"/>
</dbReference>
<dbReference type="EMBL" id="JADCTT010000007">
    <property type="protein sequence ID" value="KAF9749617.1"/>
    <property type="molecule type" value="Genomic_DNA"/>
</dbReference>
<proteinExistence type="predicted"/>
<comment type="caution">
    <text evidence="2">The sequence shown here is derived from an EMBL/GenBank/DDBJ whole genome shotgun (WGS) entry which is preliminary data.</text>
</comment>
<evidence type="ECO:0000313" key="3">
    <source>
        <dbReference type="Proteomes" id="UP000616885"/>
    </source>
</evidence>
<dbReference type="PANTHER" id="PTHR42070:SF1">
    <property type="entry name" value="FILAMENT ASSOCIATED PROTEIN, PUTATIVE (AFU_ORTHOLOGUE AFUA_8G06630)-RELATED"/>
    <property type="match status" value="1"/>
</dbReference>
<feature type="region of interest" description="Disordered" evidence="1">
    <location>
        <begin position="1"/>
        <end position="26"/>
    </location>
</feature>
<name>A0A8H7N5W8_BIOOC</name>
<sequence length="160" mass="17982">MPRKHKTAESVIQDRENQRRSRARRRDYVQYLEARVREYEKTGAQATIEMQQAARAVQAENKSLRAILASYGLSPAAIQMKIDEDLKRAEPPPSTSDLQVHPEPTTPLEKPCEEAAAILAQLGNGSDSSSLRSLLGCVGEGRCFVRNTELMQIMEEETQR</sequence>
<evidence type="ECO:0000256" key="1">
    <source>
        <dbReference type="SAM" id="MobiDB-lite"/>
    </source>
</evidence>
<evidence type="ECO:0000313" key="2">
    <source>
        <dbReference type="EMBL" id="KAF9749617.1"/>
    </source>
</evidence>
<accession>A0A8H7N5W8</accession>
<feature type="region of interest" description="Disordered" evidence="1">
    <location>
        <begin position="87"/>
        <end position="107"/>
    </location>
</feature>
<reference evidence="2" key="1">
    <citation type="submission" date="2020-10" db="EMBL/GenBank/DDBJ databases">
        <title>High-Quality Genome Resource of Clonostachys rosea strain S41 by Oxford Nanopore Long-Read Sequencing.</title>
        <authorList>
            <person name="Wang H."/>
        </authorList>
    </citation>
    <scope>NUCLEOTIDE SEQUENCE</scope>
    <source>
        <strain evidence="2">S41</strain>
    </source>
</reference>
<evidence type="ECO:0008006" key="4">
    <source>
        <dbReference type="Google" id="ProtNLM"/>
    </source>
</evidence>
<dbReference type="Proteomes" id="UP000616885">
    <property type="component" value="Unassembled WGS sequence"/>
</dbReference>